<dbReference type="KEGG" id="slb:AWJ20_3770"/>
<evidence type="ECO:0000313" key="1">
    <source>
        <dbReference type="EMBL" id="ANB10976.1"/>
    </source>
</evidence>
<sequence>MLVYSRFALRRAYTSKCIHEKLFHTSRTLLSEVNPVYPDDSHLTKIKKPGMLFSEPIDPNLRMGYNPLYSSPVGGQIAFTKRWSIGLSLIGSYVGYLVHDVTGASDLAGIIGAAVLIAPLPLVQFFAGNYVTNIYRLYRKDEPQTYENLTKDETIVLERIGLFGRKTYATAVKVQDLRLVNKRFGWVNWEYKDPKTNFSTKFYVADNIGGMKMDRIWGIIEKNSGVDNGRSFLNEP</sequence>
<keyword evidence="2" id="KW-1185">Reference proteome</keyword>
<accession>A0A167BYC7</accession>
<dbReference type="AlphaFoldDB" id="A0A167BYC7"/>
<organism evidence="1 2">
    <name type="scientific">Sugiyamaella lignohabitans</name>
    <dbReference type="NCBI Taxonomy" id="796027"/>
    <lineage>
        <taxon>Eukaryota</taxon>
        <taxon>Fungi</taxon>
        <taxon>Dikarya</taxon>
        <taxon>Ascomycota</taxon>
        <taxon>Saccharomycotina</taxon>
        <taxon>Dipodascomycetes</taxon>
        <taxon>Dipodascales</taxon>
        <taxon>Trichomonascaceae</taxon>
        <taxon>Sugiyamaella</taxon>
    </lineage>
</organism>
<dbReference type="GeneID" id="30035828"/>
<dbReference type="Proteomes" id="UP000189580">
    <property type="component" value="Chromosome c"/>
</dbReference>
<gene>
    <name evidence="1" type="primary">dtd</name>
    <name evidence="1" type="ORF">AWJ20_3770</name>
</gene>
<dbReference type="OrthoDB" id="4078936at2759"/>
<protein>
    <submittedName>
        <fullName evidence="1">D-tyrosyl-tRNA(Tyr) deacylase</fullName>
    </submittedName>
</protein>
<dbReference type="EMBL" id="CP014500">
    <property type="protein sequence ID" value="ANB10976.1"/>
    <property type="molecule type" value="Genomic_DNA"/>
</dbReference>
<proteinExistence type="predicted"/>
<dbReference type="RefSeq" id="XP_018733453.1">
    <property type="nucleotide sequence ID" value="XM_018880799.1"/>
</dbReference>
<reference evidence="1 2" key="1">
    <citation type="submission" date="2016-02" db="EMBL/GenBank/DDBJ databases">
        <title>Complete genome sequence and transcriptome regulation of the pentose utilising yeast Sugiyamaella lignohabitans.</title>
        <authorList>
            <person name="Bellasio M."/>
            <person name="Peymann A."/>
            <person name="Valli M."/>
            <person name="Sipitzky M."/>
            <person name="Graf A."/>
            <person name="Sauer M."/>
            <person name="Marx H."/>
            <person name="Mattanovich D."/>
        </authorList>
    </citation>
    <scope>NUCLEOTIDE SEQUENCE [LARGE SCALE GENOMIC DNA]</scope>
    <source>
        <strain evidence="1 2">CBS 10342</strain>
    </source>
</reference>
<evidence type="ECO:0000313" key="2">
    <source>
        <dbReference type="Proteomes" id="UP000189580"/>
    </source>
</evidence>
<name>A0A167BYC7_9ASCO</name>